<organism evidence="1 2">
    <name type="scientific">Nephila pilipes</name>
    <name type="common">Giant wood spider</name>
    <name type="synonym">Nephila maculata</name>
    <dbReference type="NCBI Taxonomy" id="299642"/>
    <lineage>
        <taxon>Eukaryota</taxon>
        <taxon>Metazoa</taxon>
        <taxon>Ecdysozoa</taxon>
        <taxon>Arthropoda</taxon>
        <taxon>Chelicerata</taxon>
        <taxon>Arachnida</taxon>
        <taxon>Araneae</taxon>
        <taxon>Araneomorphae</taxon>
        <taxon>Entelegynae</taxon>
        <taxon>Araneoidea</taxon>
        <taxon>Nephilidae</taxon>
        <taxon>Nephila</taxon>
    </lineage>
</organism>
<proteinExistence type="predicted"/>
<evidence type="ECO:0000313" key="1">
    <source>
        <dbReference type="EMBL" id="GFT52024.1"/>
    </source>
</evidence>
<dbReference type="GO" id="GO:0003676">
    <property type="term" value="F:nucleic acid binding"/>
    <property type="evidence" value="ECO:0007669"/>
    <property type="project" value="InterPro"/>
</dbReference>
<evidence type="ECO:0000313" key="2">
    <source>
        <dbReference type="Proteomes" id="UP000887013"/>
    </source>
</evidence>
<reference evidence="1" key="1">
    <citation type="submission" date="2020-08" db="EMBL/GenBank/DDBJ databases">
        <title>Multicomponent nature underlies the extraordinary mechanical properties of spider dragline silk.</title>
        <authorList>
            <person name="Kono N."/>
            <person name="Nakamura H."/>
            <person name="Mori M."/>
            <person name="Yoshida Y."/>
            <person name="Ohtoshi R."/>
            <person name="Malay A.D."/>
            <person name="Moran D.A.P."/>
            <person name="Tomita M."/>
            <person name="Numata K."/>
            <person name="Arakawa K."/>
        </authorList>
    </citation>
    <scope>NUCLEOTIDE SEQUENCE</scope>
</reference>
<dbReference type="InterPro" id="IPR036397">
    <property type="entry name" value="RNaseH_sf"/>
</dbReference>
<dbReference type="AlphaFoldDB" id="A0A8X6P6Q1"/>
<dbReference type="OrthoDB" id="6435681at2759"/>
<dbReference type="EMBL" id="BMAW01017071">
    <property type="protein sequence ID" value="GFT52024.1"/>
    <property type="molecule type" value="Genomic_DNA"/>
</dbReference>
<accession>A0A8X6P6Q1</accession>
<comment type="caution">
    <text evidence="1">The sequence shown here is derived from an EMBL/GenBank/DDBJ whole genome shotgun (WGS) entry which is preliminary data.</text>
</comment>
<gene>
    <name evidence="1" type="primary">AVEN_249386_1</name>
    <name evidence="1" type="ORF">NPIL_127081</name>
</gene>
<name>A0A8X6P6Q1_NEPPI</name>
<dbReference type="Proteomes" id="UP000887013">
    <property type="component" value="Unassembled WGS sequence"/>
</dbReference>
<protein>
    <submittedName>
        <fullName evidence="1">Integrase catalytic domain-containing protein</fullName>
    </submittedName>
</protein>
<keyword evidence="2" id="KW-1185">Reference proteome</keyword>
<sequence>MRGHSADNLEDTVCHFDVELTSRKVDVNITLFKFYVMKWGKSIEHISITTDVPHGNDQVEFIHGTISPVLTKLGTNEPDKWFMYVPRLQRILNSTTTLNTKFPHFELLIGVRMKQQEDLHIKQLLDEEHQQRTLDEKDVLR</sequence>
<dbReference type="Gene3D" id="3.30.420.10">
    <property type="entry name" value="Ribonuclease H-like superfamily/Ribonuclease H"/>
    <property type="match status" value="1"/>
</dbReference>